<accession>A0A2S9VCE9</accession>
<dbReference type="EMBL" id="PVNP01000061">
    <property type="protein sequence ID" value="PRO74139.1"/>
    <property type="molecule type" value="Genomic_DNA"/>
</dbReference>
<feature type="domain" description="Mannosyl-glycoprotein endo-beta-N-acetylglucosamidase-like" evidence="2">
    <location>
        <begin position="86"/>
        <end position="224"/>
    </location>
</feature>
<dbReference type="SMART" id="SM00047">
    <property type="entry name" value="LYZ2"/>
    <property type="match status" value="1"/>
</dbReference>
<keyword evidence="1" id="KW-1133">Transmembrane helix</keyword>
<dbReference type="Pfam" id="PF01832">
    <property type="entry name" value="Glucosaminidase"/>
    <property type="match status" value="1"/>
</dbReference>
<dbReference type="AlphaFoldDB" id="A0A2S9VCE9"/>
<feature type="transmembrane region" description="Helical" evidence="1">
    <location>
        <begin position="6"/>
        <end position="26"/>
    </location>
</feature>
<evidence type="ECO:0000313" key="3">
    <source>
        <dbReference type="EMBL" id="PRO74139.1"/>
    </source>
</evidence>
<dbReference type="OrthoDB" id="9788155at2"/>
<sequence>MLNFKYIVFLGSALLLSVAVWFIFFAKELAPDFTAYAAGPERKTAFFNYFTPIIVDANKQLAADRRQIQKICDKGNSDAASLESYLTKYRIDDADLQQESACQLLLRRADVVPVSLALAQAANESAWGTSRFAKQGNNFFGQWCFTKGCGIVPQSRDKGKAHEVADFRSPADSVESYMMNLNRHDAYKPLRTIRQSLREKGFVISGLPLTHGLNKYSERGEEYGKELRDMITFNDLTRFDTASD</sequence>
<evidence type="ECO:0000313" key="4">
    <source>
        <dbReference type="Proteomes" id="UP000238949"/>
    </source>
</evidence>
<dbReference type="PANTHER" id="PTHR40572:SF1">
    <property type="entry name" value="PROTEIN BAX"/>
    <property type="match status" value="1"/>
</dbReference>
<proteinExistence type="predicted"/>
<organism evidence="3 4">
    <name type="scientific">Alteromonas alba</name>
    <dbReference type="NCBI Taxonomy" id="2079529"/>
    <lineage>
        <taxon>Bacteria</taxon>
        <taxon>Pseudomonadati</taxon>
        <taxon>Pseudomonadota</taxon>
        <taxon>Gammaproteobacteria</taxon>
        <taxon>Alteromonadales</taxon>
        <taxon>Alteromonadaceae</taxon>
        <taxon>Alteromonas/Salinimonas group</taxon>
        <taxon>Alteromonas</taxon>
    </lineage>
</organism>
<name>A0A2S9VCE9_9ALTE</name>
<dbReference type="InterPro" id="IPR053195">
    <property type="entry name" value="Bax-like"/>
</dbReference>
<keyword evidence="3" id="KW-0969">Cilium</keyword>
<gene>
    <name evidence="3" type="ORF">C6Y40_07770</name>
</gene>
<dbReference type="Gene3D" id="1.10.530.10">
    <property type="match status" value="1"/>
</dbReference>
<dbReference type="InterPro" id="IPR002901">
    <property type="entry name" value="MGlyc_endo_b_GlcNAc-like_dom"/>
</dbReference>
<dbReference type="Proteomes" id="UP000238949">
    <property type="component" value="Unassembled WGS sequence"/>
</dbReference>
<dbReference type="GO" id="GO:0004040">
    <property type="term" value="F:amidase activity"/>
    <property type="evidence" value="ECO:0007669"/>
    <property type="project" value="InterPro"/>
</dbReference>
<reference evidence="4" key="1">
    <citation type="journal article" date="2020" name="Int. J. Syst. Evol. Microbiol.">
        <title>Alteromonas alba sp. nov., a marine bacterium isolated from the seawater of the West Pacific Ocean.</title>
        <authorList>
            <person name="Sun C."/>
            <person name="Wu Y.-H."/>
            <person name="Xamxidin M."/>
            <person name="Cheng H."/>
            <person name="Xu X.-W."/>
        </authorList>
    </citation>
    <scope>NUCLEOTIDE SEQUENCE [LARGE SCALE GENOMIC DNA]</scope>
    <source>
        <strain evidence="4">190</strain>
    </source>
</reference>
<evidence type="ECO:0000259" key="2">
    <source>
        <dbReference type="SMART" id="SM00047"/>
    </source>
</evidence>
<keyword evidence="3" id="KW-0282">Flagellum</keyword>
<evidence type="ECO:0000256" key="1">
    <source>
        <dbReference type="SAM" id="Phobius"/>
    </source>
</evidence>
<keyword evidence="1" id="KW-0812">Transmembrane</keyword>
<comment type="caution">
    <text evidence="3">The sequence shown here is derived from an EMBL/GenBank/DDBJ whole genome shotgun (WGS) entry which is preliminary data.</text>
</comment>
<keyword evidence="3" id="KW-0966">Cell projection</keyword>
<keyword evidence="1" id="KW-0472">Membrane</keyword>
<protein>
    <submittedName>
        <fullName evidence="3">Flagellar biosynthesis protein FlgJ</fullName>
    </submittedName>
</protein>
<keyword evidence="4" id="KW-1185">Reference proteome</keyword>
<dbReference type="PANTHER" id="PTHR40572">
    <property type="entry name" value="PROTEIN BAX"/>
    <property type="match status" value="1"/>
</dbReference>